<dbReference type="AlphaFoldDB" id="A0A3B1CSM4"/>
<dbReference type="Gene3D" id="3.30.43.10">
    <property type="entry name" value="Uridine Diphospho-n-acetylenolpyruvylglucosamine Reductase, domain 2"/>
    <property type="match status" value="1"/>
</dbReference>
<dbReference type="InterPro" id="IPR016167">
    <property type="entry name" value="FAD-bd_PCMH_sub1"/>
</dbReference>
<protein>
    <submittedName>
        <fullName evidence="1">Uncharacterized protein</fullName>
    </submittedName>
</protein>
<feature type="non-terminal residue" evidence="1">
    <location>
        <position position="34"/>
    </location>
</feature>
<dbReference type="EMBL" id="UOGA01000215">
    <property type="protein sequence ID" value="VAX22055.1"/>
    <property type="molecule type" value="Genomic_DNA"/>
</dbReference>
<proteinExistence type="predicted"/>
<dbReference type="EMBL" id="UOGB01000258">
    <property type="protein sequence ID" value="VAX23047.1"/>
    <property type="molecule type" value="Genomic_DNA"/>
</dbReference>
<sequence>MTTILRNEPLWNKTTFRIGGLADRLIYPETNVEL</sequence>
<gene>
    <name evidence="2" type="ORF">MNBD_NITROSPINAE03-1650</name>
    <name evidence="1" type="ORF">MNBD_NITROSPINAE04-2524</name>
</gene>
<evidence type="ECO:0000313" key="1">
    <source>
        <dbReference type="EMBL" id="VAX22055.1"/>
    </source>
</evidence>
<evidence type="ECO:0000313" key="2">
    <source>
        <dbReference type="EMBL" id="VAX23047.1"/>
    </source>
</evidence>
<reference evidence="1" key="1">
    <citation type="submission" date="2018-06" db="EMBL/GenBank/DDBJ databases">
        <authorList>
            <person name="Zhirakovskaya E."/>
        </authorList>
    </citation>
    <scope>NUCLEOTIDE SEQUENCE</scope>
</reference>
<accession>A0A3B1CSM4</accession>
<organism evidence="1">
    <name type="scientific">hydrothermal vent metagenome</name>
    <dbReference type="NCBI Taxonomy" id="652676"/>
    <lineage>
        <taxon>unclassified sequences</taxon>
        <taxon>metagenomes</taxon>
        <taxon>ecological metagenomes</taxon>
    </lineage>
</organism>
<name>A0A3B1CSM4_9ZZZZ</name>